<dbReference type="Gene3D" id="1.10.260.40">
    <property type="entry name" value="lambda repressor-like DNA-binding domains"/>
    <property type="match status" value="1"/>
</dbReference>
<dbReference type="CDD" id="cd00093">
    <property type="entry name" value="HTH_XRE"/>
    <property type="match status" value="1"/>
</dbReference>
<reference evidence="3 4" key="1">
    <citation type="submission" date="2019-09" db="EMBL/GenBank/DDBJ databases">
        <title>Nocardioides panacisoli sp. nov., isolated from the soil of a ginseng field.</title>
        <authorList>
            <person name="Cho C."/>
        </authorList>
    </citation>
    <scope>NUCLEOTIDE SEQUENCE [LARGE SCALE GENOMIC DNA]</scope>
    <source>
        <strain evidence="3 4">BN140041</strain>
    </source>
</reference>
<evidence type="ECO:0000259" key="2">
    <source>
        <dbReference type="PROSITE" id="PS50943"/>
    </source>
</evidence>
<dbReference type="Pfam" id="PF13443">
    <property type="entry name" value="HTH_26"/>
    <property type="match status" value="1"/>
</dbReference>
<proteinExistence type="predicted"/>
<evidence type="ECO:0000256" key="1">
    <source>
        <dbReference type="SAM" id="MobiDB-lite"/>
    </source>
</evidence>
<evidence type="ECO:0000313" key="3">
    <source>
        <dbReference type="EMBL" id="KAA1427876.1"/>
    </source>
</evidence>
<dbReference type="Proteomes" id="UP000324351">
    <property type="component" value="Unassembled WGS sequence"/>
</dbReference>
<reference evidence="3 4" key="2">
    <citation type="submission" date="2019-09" db="EMBL/GenBank/DDBJ databases">
        <authorList>
            <person name="Jin C."/>
        </authorList>
    </citation>
    <scope>NUCLEOTIDE SEQUENCE [LARGE SCALE GENOMIC DNA]</scope>
    <source>
        <strain evidence="3 4">BN140041</strain>
    </source>
</reference>
<sequence length="125" mass="13659">MGQKEHASSPINLETLRLIRDGFADSGMTQEELARATAIPRSSLANILSPTASPRLIHVSQLITIALALGVDPRDWAGELEAFERRRRGRPADDLARRRAGERSVPEVQKRAARGRSRKAAPAGD</sequence>
<dbReference type="EMBL" id="VUJW01000003">
    <property type="protein sequence ID" value="KAA1427876.1"/>
    <property type="molecule type" value="Genomic_DNA"/>
</dbReference>
<keyword evidence="4" id="KW-1185">Reference proteome</keyword>
<protein>
    <submittedName>
        <fullName evidence="3">Helix-turn-helix transcriptional regulator</fullName>
    </submittedName>
</protein>
<dbReference type="GO" id="GO:0003677">
    <property type="term" value="F:DNA binding"/>
    <property type="evidence" value="ECO:0007669"/>
    <property type="project" value="InterPro"/>
</dbReference>
<gene>
    <name evidence="3" type="ORF">F0U47_10690</name>
</gene>
<feature type="domain" description="HTH cro/C1-type" evidence="2">
    <location>
        <begin position="27"/>
        <end position="76"/>
    </location>
</feature>
<feature type="compositionally biased region" description="Basic and acidic residues" evidence="1">
    <location>
        <begin position="90"/>
        <end position="110"/>
    </location>
</feature>
<accession>A0A5B1M5G3</accession>
<organism evidence="3 4">
    <name type="scientific">Nocardioides antri</name>
    <dbReference type="NCBI Taxonomy" id="2607659"/>
    <lineage>
        <taxon>Bacteria</taxon>
        <taxon>Bacillati</taxon>
        <taxon>Actinomycetota</taxon>
        <taxon>Actinomycetes</taxon>
        <taxon>Propionibacteriales</taxon>
        <taxon>Nocardioidaceae</taxon>
        <taxon>Nocardioides</taxon>
    </lineage>
</organism>
<dbReference type="InterPro" id="IPR010982">
    <property type="entry name" value="Lambda_DNA-bd_dom_sf"/>
</dbReference>
<dbReference type="AlphaFoldDB" id="A0A5B1M5G3"/>
<feature type="region of interest" description="Disordered" evidence="1">
    <location>
        <begin position="87"/>
        <end position="125"/>
    </location>
</feature>
<dbReference type="PROSITE" id="PS50943">
    <property type="entry name" value="HTH_CROC1"/>
    <property type="match status" value="1"/>
</dbReference>
<evidence type="ECO:0000313" key="4">
    <source>
        <dbReference type="Proteomes" id="UP000324351"/>
    </source>
</evidence>
<dbReference type="RefSeq" id="WP_149750368.1">
    <property type="nucleotide sequence ID" value="NZ_VUJW01000003.1"/>
</dbReference>
<dbReference type="SMART" id="SM00530">
    <property type="entry name" value="HTH_XRE"/>
    <property type="match status" value="1"/>
</dbReference>
<name>A0A5B1M5G3_9ACTN</name>
<comment type="caution">
    <text evidence="3">The sequence shown here is derived from an EMBL/GenBank/DDBJ whole genome shotgun (WGS) entry which is preliminary data.</text>
</comment>
<dbReference type="InterPro" id="IPR001387">
    <property type="entry name" value="Cro/C1-type_HTH"/>
</dbReference>
<dbReference type="SUPFAM" id="SSF47413">
    <property type="entry name" value="lambda repressor-like DNA-binding domains"/>
    <property type="match status" value="1"/>
</dbReference>